<name>D8PRZ2_SCHCM</name>
<feature type="signal peptide" evidence="1">
    <location>
        <begin position="1"/>
        <end position="22"/>
    </location>
</feature>
<sequence>MVSRWVAVVVALLNVLPSAVFGQEATKVTLHNYVPEGATWAGPPIFSASTTIAAVGTNTAADETTYVQEVVVSYAAQPYPTKYSDFRDATTTWTLISEPTTATCQCGFLSDDPMSSSLTLVLLITLPAPSHRHICRRRVEDLSIRACGLKSWLLRGRLRAIVLCPREWNRGLRVHGAVGHRGELGRGPEADDLYGNCGPFLYPNSET</sequence>
<dbReference type="Proteomes" id="UP000007431">
    <property type="component" value="Unassembled WGS sequence"/>
</dbReference>
<accession>D8PRZ2</accession>
<keyword evidence="1" id="KW-0732">Signal</keyword>
<dbReference type="GeneID" id="9588152"/>
<feature type="chain" id="PRO_5003120255" evidence="1">
    <location>
        <begin position="23"/>
        <end position="207"/>
    </location>
</feature>
<dbReference type="RefSeq" id="XP_003036729.1">
    <property type="nucleotide sequence ID" value="XM_003036683.1"/>
</dbReference>
<dbReference type="KEGG" id="scm:SCHCO_02498942"/>
<dbReference type="OrthoDB" id="10309777at2759"/>
<proteinExistence type="predicted"/>
<evidence type="ECO:0000256" key="1">
    <source>
        <dbReference type="SAM" id="SignalP"/>
    </source>
</evidence>
<dbReference type="EMBL" id="GL377302">
    <property type="protein sequence ID" value="EFJ01827.1"/>
    <property type="molecule type" value="Genomic_DNA"/>
</dbReference>
<organism evidence="3">
    <name type="scientific">Schizophyllum commune (strain H4-8 / FGSC 9210)</name>
    <name type="common">Split gill fungus</name>
    <dbReference type="NCBI Taxonomy" id="578458"/>
    <lineage>
        <taxon>Eukaryota</taxon>
        <taxon>Fungi</taxon>
        <taxon>Dikarya</taxon>
        <taxon>Basidiomycota</taxon>
        <taxon>Agaricomycotina</taxon>
        <taxon>Agaricomycetes</taxon>
        <taxon>Agaricomycetidae</taxon>
        <taxon>Agaricales</taxon>
        <taxon>Schizophyllaceae</taxon>
        <taxon>Schizophyllum</taxon>
    </lineage>
</organism>
<protein>
    <submittedName>
        <fullName evidence="2">Expressed protein</fullName>
    </submittedName>
</protein>
<gene>
    <name evidence="2" type="ORF">SCHCODRAFT_80409</name>
</gene>
<evidence type="ECO:0000313" key="2">
    <source>
        <dbReference type="EMBL" id="EFJ01827.1"/>
    </source>
</evidence>
<evidence type="ECO:0000313" key="3">
    <source>
        <dbReference type="Proteomes" id="UP000007431"/>
    </source>
</evidence>
<dbReference type="VEuPathDB" id="FungiDB:SCHCODRAFT_02498942"/>
<keyword evidence="3" id="KW-1185">Reference proteome</keyword>
<reference evidence="2 3" key="1">
    <citation type="journal article" date="2010" name="Nat. Biotechnol.">
        <title>Genome sequence of the model mushroom Schizophyllum commune.</title>
        <authorList>
            <person name="Ohm R.A."/>
            <person name="de Jong J.F."/>
            <person name="Lugones L.G."/>
            <person name="Aerts A."/>
            <person name="Kothe E."/>
            <person name="Stajich J.E."/>
            <person name="de Vries R.P."/>
            <person name="Record E."/>
            <person name="Levasseur A."/>
            <person name="Baker S.E."/>
            <person name="Bartholomew K.A."/>
            <person name="Coutinho P.M."/>
            <person name="Erdmann S."/>
            <person name="Fowler T.J."/>
            <person name="Gathman A.C."/>
            <person name="Lombard V."/>
            <person name="Henrissat B."/>
            <person name="Knabe N."/>
            <person name="Kuees U."/>
            <person name="Lilly W.W."/>
            <person name="Lindquist E."/>
            <person name="Lucas S."/>
            <person name="Magnuson J.K."/>
            <person name="Piumi F."/>
            <person name="Raudaskoski M."/>
            <person name="Salamov A."/>
            <person name="Schmutz J."/>
            <person name="Schwarze F.W.M.R."/>
            <person name="vanKuyk P.A."/>
            <person name="Horton J.S."/>
            <person name="Grigoriev I.V."/>
            <person name="Woesten H.A.B."/>
        </authorList>
    </citation>
    <scope>NUCLEOTIDE SEQUENCE [LARGE SCALE GENOMIC DNA]</scope>
    <source>
        <strain evidence="3">H4-8 / FGSC 9210</strain>
    </source>
</reference>
<dbReference type="AlphaFoldDB" id="D8PRZ2"/>
<dbReference type="InParanoid" id="D8PRZ2"/>
<dbReference type="HOGENOM" id="CLU_1327056_0_0_1"/>